<proteinExistence type="predicted"/>
<dbReference type="InterPro" id="IPR036412">
    <property type="entry name" value="HAD-like_sf"/>
</dbReference>
<reference evidence="3" key="1">
    <citation type="journal article" date="2019" name="Int. J. Syst. Evol. Microbiol.">
        <title>The Global Catalogue of Microorganisms (GCM) 10K type strain sequencing project: providing services to taxonomists for standard genome sequencing and annotation.</title>
        <authorList>
            <consortium name="The Broad Institute Genomics Platform"/>
            <consortium name="The Broad Institute Genome Sequencing Center for Infectious Disease"/>
            <person name="Wu L."/>
            <person name="Ma J."/>
        </authorList>
    </citation>
    <scope>NUCLEOTIDE SEQUENCE [LARGE SCALE GENOMIC DNA]</scope>
    <source>
        <strain evidence="3">JCM 9731</strain>
    </source>
</reference>
<feature type="domain" description="Sucrose phosphatase-like" evidence="1">
    <location>
        <begin position="24"/>
        <end position="217"/>
    </location>
</feature>
<protein>
    <submittedName>
        <fullName evidence="2">HAD hydrolase family protein</fullName>
    </submittedName>
</protein>
<dbReference type="RefSeq" id="WP_343804192.1">
    <property type="nucleotide sequence ID" value="NZ_BAAADJ010000064.1"/>
</dbReference>
<dbReference type="InterPro" id="IPR024197">
    <property type="entry name" value="TPP-like"/>
</dbReference>
<gene>
    <name evidence="2" type="ORF">GCM10008967_43340</name>
</gene>
<evidence type="ECO:0000313" key="3">
    <source>
        <dbReference type="Proteomes" id="UP001500782"/>
    </source>
</evidence>
<accession>A0ABP3GKT0</accession>
<dbReference type="Gene3D" id="3.40.50.1000">
    <property type="entry name" value="HAD superfamily/HAD-like"/>
    <property type="match status" value="1"/>
</dbReference>
<organism evidence="2 3">
    <name type="scientific">Bacillus carboniphilus</name>
    <dbReference type="NCBI Taxonomy" id="86663"/>
    <lineage>
        <taxon>Bacteria</taxon>
        <taxon>Bacillati</taxon>
        <taxon>Bacillota</taxon>
        <taxon>Bacilli</taxon>
        <taxon>Bacillales</taxon>
        <taxon>Bacillaceae</taxon>
        <taxon>Bacillus</taxon>
    </lineage>
</organism>
<comment type="caution">
    <text evidence="2">The sequence shown here is derived from an EMBL/GenBank/DDBJ whole genome shotgun (WGS) entry which is preliminary data.</text>
</comment>
<dbReference type="InterPro" id="IPR023214">
    <property type="entry name" value="HAD_sf"/>
</dbReference>
<dbReference type="Pfam" id="PF05116">
    <property type="entry name" value="S6PP"/>
    <property type="match status" value="1"/>
</dbReference>
<evidence type="ECO:0000313" key="2">
    <source>
        <dbReference type="EMBL" id="GAA0348340.1"/>
    </source>
</evidence>
<dbReference type="GO" id="GO:0016787">
    <property type="term" value="F:hydrolase activity"/>
    <property type="evidence" value="ECO:0007669"/>
    <property type="project" value="UniProtKB-KW"/>
</dbReference>
<dbReference type="InterPro" id="IPR006380">
    <property type="entry name" value="SPP-like_dom"/>
</dbReference>
<sequence length="229" mass="27042">MIFASDLDRTLIYSTRALKEYNQLDLDLVLVESANNHQSYMSKESYEMLEEISRKILFIPVTTRTNAQFKRLKLPLAKSQNHFHITSNGAHIFVNGKKDLRWERKLQSKMENLTYTSFHIAEQIKELQIDPDKITIRNYQNLYFSITGKEASFKKEIKEWVLKVRGMGWKVYFHRNRCYIMPPFLKKGESIRYLKQELGENVVWGAGDSIMDSSLLQVCEQKYVRNMVN</sequence>
<dbReference type="PIRSF" id="PIRSF030802">
    <property type="entry name" value="UCP030802"/>
    <property type="match status" value="1"/>
</dbReference>
<dbReference type="SUPFAM" id="SSF56784">
    <property type="entry name" value="HAD-like"/>
    <property type="match status" value="1"/>
</dbReference>
<dbReference type="EMBL" id="BAAADJ010000064">
    <property type="protein sequence ID" value="GAA0348340.1"/>
    <property type="molecule type" value="Genomic_DNA"/>
</dbReference>
<keyword evidence="2" id="KW-0378">Hydrolase</keyword>
<keyword evidence="3" id="KW-1185">Reference proteome</keyword>
<dbReference type="Proteomes" id="UP001500782">
    <property type="component" value="Unassembled WGS sequence"/>
</dbReference>
<name>A0ABP3GKT0_9BACI</name>
<evidence type="ECO:0000259" key="1">
    <source>
        <dbReference type="Pfam" id="PF05116"/>
    </source>
</evidence>